<dbReference type="InterPro" id="IPR014001">
    <property type="entry name" value="Helicase_ATP-bd"/>
</dbReference>
<comment type="similarity">
    <text evidence="1">Belongs to the herpesviridae OriBP family.</text>
</comment>
<dbReference type="EMBL" id="KM924292">
    <property type="protein sequence ID" value="AIU39286.1"/>
    <property type="molecule type" value="Genomic_DNA"/>
</dbReference>
<evidence type="ECO:0000313" key="14">
    <source>
        <dbReference type="Proteomes" id="UP000208106"/>
    </source>
</evidence>
<evidence type="ECO:0000313" key="12">
    <source>
        <dbReference type="EMBL" id="AKV40680.1"/>
    </source>
</evidence>
<evidence type="ECO:0000256" key="5">
    <source>
        <dbReference type="ARBA" id="ARBA00022840"/>
    </source>
</evidence>
<dbReference type="EMBL" id="KT008627">
    <property type="protein sequence ID" value="AKV40680.1"/>
    <property type="molecule type" value="Genomic_DNA"/>
</dbReference>
<dbReference type="EMBL" id="KM924293">
    <property type="protein sequence ID" value="AIU39396.1"/>
    <property type="molecule type" value="Genomic_DNA"/>
</dbReference>
<organism evidence="12 13">
    <name type="scientific">Testudinid alphaherpesvirus 3</name>
    <dbReference type="NCBI Taxonomy" id="2560801"/>
    <lineage>
        <taxon>Viruses</taxon>
        <taxon>Duplodnaviria</taxon>
        <taxon>Heunggongvirae</taxon>
        <taxon>Peploviricota</taxon>
        <taxon>Herviviricetes</taxon>
        <taxon>Herpesvirales</taxon>
        <taxon>Orthoherpesviridae</taxon>
        <taxon>Alphaherpesvirinae</taxon>
        <taxon>Scutavirus</taxon>
        <taxon>Scutavirus testudinidalpha3</taxon>
    </lineage>
</organism>
<evidence type="ECO:0000256" key="4">
    <source>
        <dbReference type="ARBA" id="ARBA00022741"/>
    </source>
</evidence>
<dbReference type="GO" id="GO:0004386">
    <property type="term" value="F:helicase activity"/>
    <property type="evidence" value="ECO:0007669"/>
    <property type="project" value="UniProtKB-KW"/>
</dbReference>
<name>A0A0K1R196_9ALPH</name>
<dbReference type="GO" id="GO:0005524">
    <property type="term" value="F:ATP binding"/>
    <property type="evidence" value="ECO:0007669"/>
    <property type="project" value="UniProtKB-KW"/>
</dbReference>
<evidence type="ECO:0000259" key="9">
    <source>
        <dbReference type="PROSITE" id="PS51192"/>
    </source>
</evidence>
<keyword evidence="10" id="KW-0347">Helicase</keyword>
<reference evidence="12 13" key="2">
    <citation type="journal article" date="2015" name="PLoS ONE">
        <title>A Genomic Approach to Unravel Host-Pathogen Interaction in Chelonians: The Example of Testudinid Herpesvirus 3.</title>
        <authorList>
            <person name="Origgi F.C."/>
            <person name="Tecilla M."/>
            <person name="Pilo P."/>
            <person name="Aloisio F."/>
            <person name="Otten P."/>
            <person name="Aguilar-Bultet L."/>
            <person name="Sattler U."/>
            <person name="Roccabianca P."/>
            <person name="Romero C.H."/>
            <person name="Bloom D.C."/>
            <person name="Jacobson E.R."/>
        </authorList>
    </citation>
    <scope>NUCLEOTIDE SEQUENCE [LARGE SCALE GENOMIC DNA]</scope>
    <source>
        <strain evidence="12">US1976/98</strain>
    </source>
</reference>
<evidence type="ECO:0000256" key="6">
    <source>
        <dbReference type="ARBA" id="ARBA00023125"/>
    </source>
</evidence>
<dbReference type="Proteomes" id="UP000240599">
    <property type="component" value="Segment"/>
</dbReference>
<dbReference type="PROSITE" id="PS51192">
    <property type="entry name" value="HELICASE_ATP_BIND_1"/>
    <property type="match status" value="1"/>
</dbReference>
<dbReference type="Proteomes" id="UP000100290">
    <property type="component" value="Segment"/>
</dbReference>
<keyword evidence="10" id="KW-0378">Hydrolase</keyword>
<evidence type="ECO:0000256" key="1">
    <source>
        <dbReference type="ARBA" id="ARBA00007195"/>
    </source>
</evidence>
<dbReference type="GO" id="GO:0006260">
    <property type="term" value="P:DNA replication"/>
    <property type="evidence" value="ECO:0007669"/>
    <property type="project" value="UniProtKB-KW"/>
</dbReference>
<keyword evidence="4" id="KW-0547">Nucleotide-binding</keyword>
<evidence type="ECO:0000313" key="15">
    <source>
        <dbReference type="Proteomes" id="UP000240599"/>
    </source>
</evidence>
<feature type="domain" description="Helicase ATP-binding" evidence="9">
    <location>
        <begin position="43"/>
        <end position="206"/>
    </location>
</feature>
<evidence type="ECO:0000256" key="8">
    <source>
        <dbReference type="ARBA" id="ARBA00031715"/>
    </source>
</evidence>
<dbReference type="SMART" id="SM00487">
    <property type="entry name" value="DEXDc"/>
    <property type="match status" value="1"/>
</dbReference>
<proteinExistence type="inferred from homology"/>
<dbReference type="Gene3D" id="3.40.50.300">
    <property type="entry name" value="P-loop containing nucleotide triphosphate hydrolases"/>
    <property type="match status" value="1"/>
</dbReference>
<comment type="function">
    <text evidence="7">Functions as a docking protein to recruit essential components of the viral replication machinery to viral DNA origins. In the presence of the major DNA-binding protein, opens dsDNA leading to a conformational change in the origin that facilitates DNA unwinding and subsequent replication.</text>
</comment>
<dbReference type="OrthoDB" id="680at10239"/>
<evidence type="ECO:0000256" key="2">
    <source>
        <dbReference type="ARBA" id="ARBA00014069"/>
    </source>
</evidence>
<dbReference type="GO" id="GO:0003688">
    <property type="term" value="F:DNA replication origin binding"/>
    <property type="evidence" value="ECO:0007669"/>
    <property type="project" value="InterPro"/>
</dbReference>
<dbReference type="SUPFAM" id="SSF52540">
    <property type="entry name" value="P-loop containing nucleoside triphosphate hydrolases"/>
    <property type="match status" value="1"/>
</dbReference>
<dbReference type="InterPro" id="IPR003450">
    <property type="entry name" value="Replication_origin-bd"/>
</dbReference>
<evidence type="ECO:0000256" key="7">
    <source>
        <dbReference type="ARBA" id="ARBA00025279"/>
    </source>
</evidence>
<sequence length="784" mass="90262">MSTTDYTTSRKIVGLLYGCNLLDAPPDIYHSVQTTTAVVLPSVSESEIRPVMIVRAPMGSGKTTALIHWLSNFLNSQDKSVLVVSCRRSFTQSLAARFAKEGLDGFVTYIDTDNYVIDSSKYRRLIIQIESLHRIANGHAYDVLILDETMSIVTQFFSHTMKKLNEADDALVNFIRTSRRVILMDATINNQLIKLMRLIRSPFEINLLLNNYTSDGFKNRVCRFLVKLEPQLALRRLNGLEINVENETDESFFGGFINGLLRGDNICVFSATVSFSNIIYHLALTYTKRVLLINSDFKNVDVTQWTKYQVVIYTTVVTVGISFDHHHFHSMYVYIKPMIYGPDMMSVYQSMGRVRTLLNNTVYLYIDGSMTKTDFCLTPLLLNEFIPDGSWNPEYLRLSEMTFELFKRGCNQTHRLPSLVARAFMYKHYLERCTLVSLNDSFNMLHVLLSNNKMEVLVGNDGCLDANSFYRFIRDLKYDCRKNITFMKHLRELIKPESIVVPISDDSAREHEEPLLEFAAKYLNSSNHLDLYDLFKQQINRELFVNAVMVRILVKEPMLDADTFSRLYSYYGNDDFPWNNNGNIEYVVVTTRADTDARFDAYTTCANLFRELKILSHTGIVLELTDLATVVIRYHLDCIRVLLSTFKISVTDHNYITKGLKQFTAFLSGDSPETANRPYGLNEYCLSLFKILVEQMLGIRVLKKQGAFPGGKKMKNLTKEDIRGLLTSNQINFSECATHKTLYRLLMSHKEQFNNPRVQLKGVDWNVYIKEYYSHPTYITSRGT</sequence>
<dbReference type="Pfam" id="PF02399">
    <property type="entry name" value="Herpes_ori_bp"/>
    <property type="match status" value="1"/>
</dbReference>
<evidence type="ECO:0000256" key="3">
    <source>
        <dbReference type="ARBA" id="ARBA00022705"/>
    </source>
</evidence>
<keyword evidence="5" id="KW-0067">ATP-binding</keyword>
<keyword evidence="6" id="KW-0238">DNA-binding</keyword>
<dbReference type="Proteomes" id="UP000208106">
    <property type="component" value="Segment"/>
</dbReference>
<gene>
    <name evidence="12" type="primary">ORF33</name>
    <name evidence="10" type="synonym">UL9</name>
</gene>
<reference evidence="14 15" key="1">
    <citation type="journal article" date="2015" name="J. Virol.">
        <title>The Genome of a Tortoise Herpesvirus (Testudinid Herpesvirus 3) Has a Novel Structure and Contains a Large Region That Is Not Required for Replication In Vitro or Virulence In Vivo.</title>
        <authorList>
            <person name="Gandar F."/>
            <person name="Wilkie G.S."/>
            <person name="Gatherer D."/>
            <person name="Kerr K."/>
            <person name="Marlier D."/>
            <person name="Diez M."/>
            <person name="Marschang R.E."/>
            <person name="Mast J."/>
            <person name="Dewals B.G."/>
            <person name="Davison A.J."/>
            <person name="Vanderplasschen A.F."/>
        </authorList>
    </citation>
    <scope>NUCLEOTIDE SEQUENCE [LARGE SCALE GENOMIC DNA]</scope>
    <source>
        <strain evidence="10 14">1976</strain>
        <strain evidence="11 15">4295/7R</strain>
    </source>
</reference>
<protein>
    <recommendedName>
        <fullName evidence="2">Replication origin-binding protein</fullName>
    </recommendedName>
    <alternativeName>
        <fullName evidence="8">OriBP</fullName>
    </alternativeName>
</protein>
<dbReference type="InterPro" id="IPR027417">
    <property type="entry name" value="P-loop_NTPase"/>
</dbReference>
<keyword evidence="14" id="KW-1185">Reference proteome</keyword>
<evidence type="ECO:0000313" key="11">
    <source>
        <dbReference type="EMBL" id="AIU39396.1"/>
    </source>
</evidence>
<keyword evidence="3" id="KW-0235">DNA replication</keyword>
<dbReference type="KEGG" id="vg:26122559"/>
<evidence type="ECO:0000313" key="10">
    <source>
        <dbReference type="EMBL" id="AIU39286.1"/>
    </source>
</evidence>
<accession>A0A0K1R196</accession>
<evidence type="ECO:0000313" key="13">
    <source>
        <dbReference type="Proteomes" id="UP000100290"/>
    </source>
</evidence>